<accession>A0ABZ2YTS9</accession>
<dbReference type="Proteomes" id="UP001485459">
    <property type="component" value="Chromosome"/>
</dbReference>
<sequence length="276" mass="31229">MKRFLLLMIMAGAVSCTSSRKIAGIPAADRALADSVLSFGLDHEAVYSLLDTLKPISSLKLLWYPIAKDSTMAEGEAHVVKDLAVLEKIDQYQRLCHALSGGDWQFVLIPFNMTSKQQRSMEIYVVRKARFAAVLREHAAFFGQWGFTESSDPAVVLTAIEFERQPDRYRAYGYLFGYPPYAVDFFVESTLKTEADPAKKLIPRDFFSIPVFAGKSGFFTYAMPKGHRPGGEDSTLYNKAAQTLERYKHMRSQYNSANGFRATALWMDWNASKRRK</sequence>
<organism evidence="1 2">
    <name type="scientific">Chitinophaga pollutisoli</name>
    <dbReference type="NCBI Taxonomy" id="3133966"/>
    <lineage>
        <taxon>Bacteria</taxon>
        <taxon>Pseudomonadati</taxon>
        <taxon>Bacteroidota</taxon>
        <taxon>Chitinophagia</taxon>
        <taxon>Chitinophagales</taxon>
        <taxon>Chitinophagaceae</taxon>
        <taxon>Chitinophaga</taxon>
    </lineage>
</organism>
<proteinExistence type="predicted"/>
<evidence type="ECO:0000313" key="2">
    <source>
        <dbReference type="Proteomes" id="UP001485459"/>
    </source>
</evidence>
<dbReference type="PROSITE" id="PS51257">
    <property type="entry name" value="PROKAR_LIPOPROTEIN"/>
    <property type="match status" value="1"/>
</dbReference>
<gene>
    <name evidence="1" type="ORF">WJU16_06645</name>
</gene>
<evidence type="ECO:0008006" key="3">
    <source>
        <dbReference type="Google" id="ProtNLM"/>
    </source>
</evidence>
<protein>
    <recommendedName>
        <fullName evidence="3">Lipoprotein</fullName>
    </recommendedName>
</protein>
<reference evidence="2" key="1">
    <citation type="submission" date="2024-03" db="EMBL/GenBank/DDBJ databases">
        <title>Chitinophaga horti sp. nov., isolated from garden soil.</title>
        <authorList>
            <person name="Lee D.S."/>
            <person name="Han D.M."/>
            <person name="Baek J.H."/>
            <person name="Choi D.G."/>
            <person name="Jeon J.H."/>
            <person name="Jeon C.O."/>
        </authorList>
    </citation>
    <scope>NUCLEOTIDE SEQUENCE [LARGE SCALE GENOMIC DNA]</scope>
    <source>
        <strain evidence="2">GPA1</strain>
    </source>
</reference>
<dbReference type="RefSeq" id="WP_341837546.1">
    <property type="nucleotide sequence ID" value="NZ_CP149822.1"/>
</dbReference>
<keyword evidence="2" id="KW-1185">Reference proteome</keyword>
<dbReference type="EMBL" id="CP149822">
    <property type="protein sequence ID" value="WZN42712.1"/>
    <property type="molecule type" value="Genomic_DNA"/>
</dbReference>
<name>A0ABZ2YTS9_9BACT</name>
<evidence type="ECO:0000313" key="1">
    <source>
        <dbReference type="EMBL" id="WZN42712.1"/>
    </source>
</evidence>